<dbReference type="FunCoup" id="A0A6P8P3C5">
    <property type="interactions" value="24"/>
</dbReference>
<dbReference type="PRINTS" id="PR02021">
    <property type="entry name" value="AQUAPORIN9"/>
</dbReference>
<dbReference type="NCBIfam" id="TIGR00861">
    <property type="entry name" value="MIP"/>
    <property type="match status" value="1"/>
</dbReference>
<protein>
    <submittedName>
        <fullName evidence="13">Aquaporin-9</fullName>
    </submittedName>
</protein>
<evidence type="ECO:0000256" key="1">
    <source>
        <dbReference type="ARBA" id="ARBA00004141"/>
    </source>
</evidence>
<sequence length="291" mass="30727">MTTASRRSLRDRIALKNSLTKEVLAEFFATSLLIVFGCGCVAQAVLSRGAAGNIVSISAGFAMAVTMAVYVAGGVSGGHVNPAVSFAMCLMGKLPWRKLPFYILAQLLGAIAGSAVVFGVYHDALMEYTGGELTTSGPNATAHIFATYPSQFLSTMNGFADQVIGTALLVIAIFAIFDSKNIGAPRGLEPIAVGLLVMLLSFSMGLNSGCAVNPARDLGPRLFTAAAGWGLDVFIAGNSWWWIPVVAPMVGGAVGAFVYMICIEVHHSKQSDNKKSEHNSDMYEKCELTNM</sequence>
<gene>
    <name evidence="13" type="primary">AQP9</name>
</gene>
<dbReference type="AlphaFoldDB" id="A0A6P8P3C5"/>
<name>A0A6P8P3C5_GEOSA</name>
<evidence type="ECO:0000256" key="3">
    <source>
        <dbReference type="ARBA" id="ARBA00022448"/>
    </source>
</evidence>
<dbReference type="InterPro" id="IPR015685">
    <property type="entry name" value="Aquaporin_9"/>
</dbReference>
<dbReference type="KEGG" id="gsh:117348014"/>
<dbReference type="GO" id="GO:0015204">
    <property type="term" value="F:urea transmembrane transporter activity"/>
    <property type="evidence" value="ECO:0007669"/>
    <property type="project" value="TreeGrafter"/>
</dbReference>
<feature type="transmembrane region" description="Helical" evidence="11">
    <location>
        <begin position="99"/>
        <end position="121"/>
    </location>
</feature>
<evidence type="ECO:0000256" key="11">
    <source>
        <dbReference type="SAM" id="Phobius"/>
    </source>
</evidence>
<dbReference type="Pfam" id="PF00230">
    <property type="entry name" value="MIP"/>
    <property type="match status" value="1"/>
</dbReference>
<dbReference type="SUPFAM" id="SSF81338">
    <property type="entry name" value="Aquaporin-like"/>
    <property type="match status" value="1"/>
</dbReference>
<dbReference type="CTD" id="366"/>
<organism evidence="12 13">
    <name type="scientific">Geotrypetes seraphini</name>
    <name type="common">Gaboon caecilian</name>
    <name type="synonym">Caecilia seraphini</name>
    <dbReference type="NCBI Taxonomy" id="260995"/>
    <lineage>
        <taxon>Eukaryota</taxon>
        <taxon>Metazoa</taxon>
        <taxon>Chordata</taxon>
        <taxon>Craniata</taxon>
        <taxon>Vertebrata</taxon>
        <taxon>Euteleostomi</taxon>
        <taxon>Amphibia</taxon>
        <taxon>Gymnophiona</taxon>
        <taxon>Geotrypetes</taxon>
    </lineage>
</organism>
<feature type="transmembrane region" description="Helical" evidence="11">
    <location>
        <begin position="57"/>
        <end position="78"/>
    </location>
</feature>
<keyword evidence="12" id="KW-1185">Reference proteome</keyword>
<reference evidence="13" key="1">
    <citation type="submission" date="2025-08" db="UniProtKB">
        <authorList>
            <consortium name="RefSeq"/>
        </authorList>
    </citation>
    <scope>IDENTIFICATION</scope>
</reference>
<dbReference type="OrthoDB" id="3222at2759"/>
<dbReference type="RefSeq" id="XP_033775470.1">
    <property type="nucleotide sequence ID" value="XM_033919579.1"/>
</dbReference>
<evidence type="ECO:0000256" key="8">
    <source>
        <dbReference type="ARBA" id="ARBA00034651"/>
    </source>
</evidence>
<dbReference type="GO" id="GO:0015254">
    <property type="term" value="F:glycerol channel activity"/>
    <property type="evidence" value="ECO:0007669"/>
    <property type="project" value="TreeGrafter"/>
</dbReference>
<evidence type="ECO:0000256" key="5">
    <source>
        <dbReference type="ARBA" id="ARBA00022989"/>
    </source>
</evidence>
<dbReference type="InParanoid" id="A0A6P8P3C5"/>
<keyword evidence="6 11" id="KW-0472">Membrane</keyword>
<comment type="catalytic activity">
    <reaction evidence="8">
        <text>H2O(in) = H2O(out)</text>
        <dbReference type="Rhea" id="RHEA:29667"/>
        <dbReference type="ChEBI" id="CHEBI:15377"/>
    </reaction>
</comment>
<evidence type="ECO:0000256" key="10">
    <source>
        <dbReference type="RuleBase" id="RU000477"/>
    </source>
</evidence>
<dbReference type="PANTHER" id="PTHR43829:SF6">
    <property type="entry name" value="AQUAPORIN-9"/>
    <property type="match status" value="1"/>
</dbReference>
<dbReference type="InterPro" id="IPR022357">
    <property type="entry name" value="MIP_CS"/>
</dbReference>
<dbReference type="GO" id="GO:0016323">
    <property type="term" value="C:basolateral plasma membrane"/>
    <property type="evidence" value="ECO:0007669"/>
    <property type="project" value="TreeGrafter"/>
</dbReference>
<evidence type="ECO:0000313" key="12">
    <source>
        <dbReference type="Proteomes" id="UP000515159"/>
    </source>
</evidence>
<comment type="catalytic activity">
    <reaction evidence="9">
        <text>glycerol(in) = glycerol(out)</text>
        <dbReference type="Rhea" id="RHEA:29675"/>
        <dbReference type="ChEBI" id="CHEBI:17754"/>
    </reaction>
</comment>
<dbReference type="Gene3D" id="1.20.1080.10">
    <property type="entry name" value="Glycerol uptake facilitator protein"/>
    <property type="match status" value="1"/>
</dbReference>
<keyword evidence="4 10" id="KW-0812">Transmembrane</keyword>
<keyword evidence="3 10" id="KW-0813">Transport</keyword>
<dbReference type="PRINTS" id="PR00783">
    <property type="entry name" value="MINTRINSICP"/>
</dbReference>
<dbReference type="Proteomes" id="UP000515159">
    <property type="component" value="Chromosome 14"/>
</dbReference>
<dbReference type="GeneID" id="117348014"/>
<proteinExistence type="inferred from homology"/>
<feature type="transmembrane region" description="Helical" evidence="11">
    <location>
        <begin position="23"/>
        <end position="45"/>
    </location>
</feature>
<evidence type="ECO:0000256" key="9">
    <source>
        <dbReference type="ARBA" id="ARBA00049405"/>
    </source>
</evidence>
<dbReference type="CDD" id="cd00333">
    <property type="entry name" value="MIP"/>
    <property type="match status" value="1"/>
</dbReference>
<comment type="similarity">
    <text evidence="2 10">Belongs to the MIP/aquaporin (TC 1.A.8) family.</text>
</comment>
<evidence type="ECO:0000256" key="6">
    <source>
        <dbReference type="ARBA" id="ARBA00023136"/>
    </source>
</evidence>
<feature type="transmembrane region" description="Helical" evidence="11">
    <location>
        <begin position="189"/>
        <end position="206"/>
    </location>
</feature>
<comment type="catalytic activity">
    <reaction evidence="7">
        <text>urea(in) = urea(out)</text>
        <dbReference type="Rhea" id="RHEA:32799"/>
        <dbReference type="ChEBI" id="CHEBI:16199"/>
    </reaction>
</comment>
<dbReference type="InterPro" id="IPR023271">
    <property type="entry name" value="Aquaporin-like"/>
</dbReference>
<accession>A0A6P8P3C5</accession>
<evidence type="ECO:0000313" key="13">
    <source>
        <dbReference type="RefSeq" id="XP_033775470.1"/>
    </source>
</evidence>
<dbReference type="PROSITE" id="PS00221">
    <property type="entry name" value="MIP"/>
    <property type="match status" value="1"/>
</dbReference>
<feature type="transmembrane region" description="Helical" evidence="11">
    <location>
        <begin position="240"/>
        <end position="262"/>
    </location>
</feature>
<evidence type="ECO:0000256" key="4">
    <source>
        <dbReference type="ARBA" id="ARBA00022692"/>
    </source>
</evidence>
<evidence type="ECO:0000256" key="2">
    <source>
        <dbReference type="ARBA" id="ARBA00006175"/>
    </source>
</evidence>
<evidence type="ECO:0000256" key="7">
    <source>
        <dbReference type="ARBA" id="ARBA00033993"/>
    </source>
</evidence>
<dbReference type="PANTHER" id="PTHR43829">
    <property type="entry name" value="AQUAPORIN OR AQUAGLYCEROPORIN RELATED"/>
    <property type="match status" value="1"/>
</dbReference>
<dbReference type="InterPro" id="IPR050363">
    <property type="entry name" value="MIP/Aquaporin"/>
</dbReference>
<dbReference type="GO" id="GO:0015250">
    <property type="term" value="F:water channel activity"/>
    <property type="evidence" value="ECO:0007669"/>
    <property type="project" value="TreeGrafter"/>
</dbReference>
<keyword evidence="5 11" id="KW-1133">Transmembrane helix</keyword>
<feature type="transmembrane region" description="Helical" evidence="11">
    <location>
        <begin position="159"/>
        <end position="177"/>
    </location>
</feature>
<comment type="subcellular location">
    <subcellularLocation>
        <location evidence="1">Membrane</location>
        <topology evidence="1">Multi-pass membrane protein</topology>
    </subcellularLocation>
</comment>
<dbReference type="FunFam" id="1.20.1080.10:FF:000005">
    <property type="entry name" value="Aquaporin 3"/>
    <property type="match status" value="1"/>
</dbReference>
<dbReference type="InterPro" id="IPR000425">
    <property type="entry name" value="MIP"/>
</dbReference>